<dbReference type="PANTHER" id="PTHR31069">
    <property type="entry name" value="OLEATE-ACTIVATED TRANSCRIPTION FACTOR 1-RELATED"/>
    <property type="match status" value="1"/>
</dbReference>
<dbReference type="GeneID" id="25320207"/>
<dbReference type="Gene3D" id="4.10.240.10">
    <property type="entry name" value="Zn(2)-C6 fungal-type DNA-binding domain"/>
    <property type="match status" value="1"/>
</dbReference>
<evidence type="ECO:0000313" key="8">
    <source>
        <dbReference type="EMBL" id="KKA18106.1"/>
    </source>
</evidence>
<dbReference type="Pfam" id="PF00172">
    <property type="entry name" value="Zn_clus"/>
    <property type="match status" value="1"/>
</dbReference>
<keyword evidence="4" id="KW-0804">Transcription</keyword>
<dbReference type="GO" id="GO:0003677">
    <property type="term" value="F:DNA binding"/>
    <property type="evidence" value="ECO:0007669"/>
    <property type="project" value="UniProtKB-KW"/>
</dbReference>
<evidence type="ECO:0000256" key="5">
    <source>
        <dbReference type="ARBA" id="ARBA00023242"/>
    </source>
</evidence>
<feature type="compositionally biased region" description="Polar residues" evidence="6">
    <location>
        <begin position="129"/>
        <end position="165"/>
    </location>
</feature>
<keyword evidence="2" id="KW-0805">Transcription regulation</keyword>
<keyword evidence="1" id="KW-0479">Metal-binding</keyword>
<dbReference type="PROSITE" id="PS00463">
    <property type="entry name" value="ZN2_CY6_FUNGAL_1"/>
    <property type="match status" value="1"/>
</dbReference>
<dbReference type="AlphaFoldDB" id="A0A0F4YJQ0"/>
<dbReference type="STRING" id="1408163.A0A0F4YJQ0"/>
<evidence type="ECO:0000256" key="2">
    <source>
        <dbReference type="ARBA" id="ARBA00023015"/>
    </source>
</evidence>
<feature type="region of interest" description="Disordered" evidence="6">
    <location>
        <begin position="124"/>
        <end position="174"/>
    </location>
</feature>
<feature type="region of interest" description="Disordered" evidence="6">
    <location>
        <begin position="257"/>
        <end position="284"/>
    </location>
</feature>
<evidence type="ECO:0000256" key="3">
    <source>
        <dbReference type="ARBA" id="ARBA00023125"/>
    </source>
</evidence>
<dbReference type="SUPFAM" id="SSF57701">
    <property type="entry name" value="Zn2/Cys6 DNA-binding domain"/>
    <property type="match status" value="1"/>
</dbReference>
<sequence>MTAQRSASAAEPVSNNREKKERGEIVGVGTWADPRRADVWIFDLTNEDAPLIHAISRLNGGPELLTGPALARRSTVRAAPKLRDSCHACSASKVKCNKEKPTCARCAKRGLACEYLVTKRAGRKHNTRPSETTNVTQALPESTWSASSGTGLLTSPTLIQPSPRQHTSEYPDILPNLLSPVDPSSSSTLTTLSTNLDDFFASPISFPVLETSDHDVLAQSHISSRGVNNGLDSNDGAALLPPEDAFSVLDEAVAELSTLSKPRSPPNSRASTTTSDAPSFQGCRSESPCSCLIRALGLLKQLSPNTSTACTRSKRQGYENATCQLPTIQSVVAENEQTIEAISNMLQCPCSQDGYLLAIMSLIVFKVLDWYSAAARETPVTDDSQTPSQSHPVHRRHSLCHSEKVLQSPTVVGSYCIDGEDQGRMAAQLVLSELHRVQRLINLLSKRLKGHGTCNGAVVTSNTAADGQDTLSDGESTLPFSATMLDQLEADLRKRLRALSSEIVDMLRRG</sequence>
<reference evidence="8 9" key="1">
    <citation type="submission" date="2015-04" db="EMBL/GenBank/DDBJ databases">
        <authorList>
            <person name="Heijne W.H."/>
            <person name="Fedorova N.D."/>
            <person name="Nierman W.C."/>
            <person name="Vollebregt A.W."/>
            <person name="Zhao Z."/>
            <person name="Wu L."/>
            <person name="Kumar M."/>
            <person name="Stam H."/>
            <person name="van den Berg M.A."/>
            <person name="Pel H.J."/>
        </authorList>
    </citation>
    <scope>NUCLEOTIDE SEQUENCE [LARGE SCALE GENOMIC DNA]</scope>
    <source>
        <strain evidence="8 9">CBS 393.64</strain>
    </source>
</reference>
<dbReference type="GO" id="GO:0000981">
    <property type="term" value="F:DNA-binding transcription factor activity, RNA polymerase II-specific"/>
    <property type="evidence" value="ECO:0007669"/>
    <property type="project" value="InterPro"/>
</dbReference>
<evidence type="ECO:0000259" key="7">
    <source>
        <dbReference type="PROSITE" id="PS50048"/>
    </source>
</evidence>
<dbReference type="Proteomes" id="UP000053958">
    <property type="component" value="Unassembled WGS sequence"/>
</dbReference>
<dbReference type="OrthoDB" id="2740448at2759"/>
<evidence type="ECO:0000256" key="4">
    <source>
        <dbReference type="ARBA" id="ARBA00023163"/>
    </source>
</evidence>
<dbReference type="CDD" id="cd00067">
    <property type="entry name" value="GAL4"/>
    <property type="match status" value="1"/>
</dbReference>
<feature type="domain" description="Zn(2)-C6 fungal-type" evidence="7">
    <location>
        <begin position="85"/>
        <end position="115"/>
    </location>
</feature>
<dbReference type="InterPro" id="IPR050675">
    <property type="entry name" value="OAF3"/>
</dbReference>
<comment type="caution">
    <text evidence="8">The sequence shown here is derived from an EMBL/GenBank/DDBJ whole genome shotgun (WGS) entry which is preliminary data.</text>
</comment>
<name>A0A0F4YJQ0_RASE3</name>
<accession>A0A0F4YJQ0</accession>
<keyword evidence="3" id="KW-0238">DNA-binding</keyword>
<dbReference type="InterPro" id="IPR001138">
    <property type="entry name" value="Zn2Cys6_DnaBD"/>
</dbReference>
<organism evidence="8 9">
    <name type="scientific">Rasamsonia emersonii (strain ATCC 16479 / CBS 393.64 / IMI 116815)</name>
    <dbReference type="NCBI Taxonomy" id="1408163"/>
    <lineage>
        <taxon>Eukaryota</taxon>
        <taxon>Fungi</taxon>
        <taxon>Dikarya</taxon>
        <taxon>Ascomycota</taxon>
        <taxon>Pezizomycotina</taxon>
        <taxon>Eurotiomycetes</taxon>
        <taxon>Eurotiomycetidae</taxon>
        <taxon>Eurotiales</taxon>
        <taxon>Trichocomaceae</taxon>
        <taxon>Rasamsonia</taxon>
    </lineage>
</organism>
<dbReference type="GO" id="GO:0005634">
    <property type="term" value="C:nucleus"/>
    <property type="evidence" value="ECO:0007669"/>
    <property type="project" value="InterPro"/>
</dbReference>
<dbReference type="GO" id="GO:0045122">
    <property type="term" value="P:aflatoxin biosynthetic process"/>
    <property type="evidence" value="ECO:0007669"/>
    <property type="project" value="InterPro"/>
</dbReference>
<proteinExistence type="predicted"/>
<keyword evidence="9" id="KW-1185">Reference proteome</keyword>
<feature type="region of interest" description="Disordered" evidence="6">
    <location>
        <begin position="1"/>
        <end position="23"/>
    </location>
</feature>
<protein>
    <submittedName>
        <fullName evidence="8">C6 transcription factor (AflR)</fullName>
    </submittedName>
</protein>
<gene>
    <name evidence="8" type="ORF">T310_7942</name>
</gene>
<keyword evidence="5" id="KW-0539">Nucleus</keyword>
<dbReference type="RefSeq" id="XP_013324718.1">
    <property type="nucleotide sequence ID" value="XM_013469264.1"/>
</dbReference>
<evidence type="ECO:0000313" key="9">
    <source>
        <dbReference type="Proteomes" id="UP000053958"/>
    </source>
</evidence>
<dbReference type="SMART" id="SM00066">
    <property type="entry name" value="GAL4"/>
    <property type="match status" value="1"/>
</dbReference>
<dbReference type="Pfam" id="PF08493">
    <property type="entry name" value="AflR"/>
    <property type="match status" value="1"/>
</dbReference>
<dbReference type="EMBL" id="LASV01000496">
    <property type="protein sequence ID" value="KKA18106.1"/>
    <property type="molecule type" value="Genomic_DNA"/>
</dbReference>
<dbReference type="GO" id="GO:0008270">
    <property type="term" value="F:zinc ion binding"/>
    <property type="evidence" value="ECO:0007669"/>
    <property type="project" value="InterPro"/>
</dbReference>
<dbReference type="InterPro" id="IPR013700">
    <property type="entry name" value="AflR"/>
</dbReference>
<dbReference type="PRINTS" id="PR00755">
    <property type="entry name" value="AFLATOXINBRP"/>
</dbReference>
<dbReference type="PROSITE" id="PS50048">
    <property type="entry name" value="ZN2_CY6_FUNGAL_2"/>
    <property type="match status" value="1"/>
</dbReference>
<dbReference type="PANTHER" id="PTHR31069:SF31">
    <property type="entry name" value="MONODICTYPHENONE CLUSTER TRANSCRIPTION FACTOR-RELATED"/>
    <property type="match status" value="1"/>
</dbReference>
<evidence type="ECO:0000256" key="1">
    <source>
        <dbReference type="ARBA" id="ARBA00022723"/>
    </source>
</evidence>
<dbReference type="InterPro" id="IPR036864">
    <property type="entry name" value="Zn2-C6_fun-type_DNA-bd_sf"/>
</dbReference>
<evidence type="ECO:0000256" key="6">
    <source>
        <dbReference type="SAM" id="MobiDB-lite"/>
    </source>
</evidence>